<protein>
    <recommendedName>
        <fullName evidence="1">L-lysine epsilon oxidase C-terminal domain-containing protein</fullName>
    </recommendedName>
</protein>
<feature type="domain" description="L-lysine epsilon oxidase C-terminal" evidence="1">
    <location>
        <begin position="26"/>
        <end position="147"/>
    </location>
</feature>
<dbReference type="InterPro" id="IPR041173">
    <property type="entry name" value="LodA_C"/>
</dbReference>
<name>A0ABX1PTG9_9RHOO</name>
<accession>A0ABX1PTG9</accession>
<dbReference type="Pfam" id="PF18417">
    <property type="entry name" value="LodA_C"/>
    <property type="match status" value="1"/>
</dbReference>
<comment type="caution">
    <text evidence="2">The sequence shown here is derived from an EMBL/GenBank/DDBJ whole genome shotgun (WGS) entry which is preliminary data.</text>
</comment>
<organism evidence="2 3">
    <name type="scientific">Aromatoleum anaerobium</name>
    <dbReference type="NCBI Taxonomy" id="182180"/>
    <lineage>
        <taxon>Bacteria</taxon>
        <taxon>Pseudomonadati</taxon>
        <taxon>Pseudomonadota</taxon>
        <taxon>Betaproteobacteria</taxon>
        <taxon>Rhodocyclales</taxon>
        <taxon>Rhodocyclaceae</taxon>
        <taxon>Aromatoleum</taxon>
    </lineage>
</organism>
<reference evidence="2" key="1">
    <citation type="submission" date="2019-12" db="EMBL/GenBank/DDBJ databases">
        <title>Comparative genomics gives insights into the taxonomy of the Azoarcus-Aromatoleum group and reveals separate origins of nif in the plant-associated Azoarcus and non-plant-associated Aromatoleum sub-groups.</title>
        <authorList>
            <person name="Lafos M."/>
            <person name="Maluk M."/>
            <person name="Batista M."/>
            <person name="Junghare M."/>
            <person name="Carmona M."/>
            <person name="Faoro H."/>
            <person name="Cruz L.M."/>
            <person name="Battistoni F."/>
            <person name="De Souza E."/>
            <person name="Pedrosa F."/>
            <person name="Chen W.-M."/>
            <person name="Poole P.S."/>
            <person name="Dixon R.A."/>
            <person name="James E.K."/>
        </authorList>
    </citation>
    <scope>NUCLEOTIDE SEQUENCE</scope>
    <source>
        <strain evidence="2">LuFRes1</strain>
    </source>
</reference>
<evidence type="ECO:0000259" key="1">
    <source>
        <dbReference type="Pfam" id="PF18417"/>
    </source>
</evidence>
<keyword evidence="3" id="KW-1185">Reference proteome</keyword>
<dbReference type="EMBL" id="WTVG01000151">
    <property type="protein sequence ID" value="NMG27153.1"/>
    <property type="molecule type" value="Genomic_DNA"/>
</dbReference>
<proteinExistence type="predicted"/>
<gene>
    <name evidence="2" type="ORF">GO606_21165</name>
</gene>
<sequence>MEKAVDAATTFFMPPLSGDEGTRVSGQVHSWLSLTYLQYARMKAWLQKDKGWGQSQTAKVEPHLLEDGSIHPSVLTRALLDRACGGAFFPGIEVTAIVRDPKLYAEAFRFDHNVLEPGDVTKYMACPWQADFYECKDAWWPAQRPDDVVHEDSFKKIFDEFDEDALAGTFERALGERQPWARGVGDAVPRASGTFLMEQVLPEIKKGETFGEYAERLANTWLGFLAGAASV</sequence>
<evidence type="ECO:0000313" key="3">
    <source>
        <dbReference type="Proteomes" id="UP000615989"/>
    </source>
</evidence>
<dbReference type="Proteomes" id="UP000615989">
    <property type="component" value="Unassembled WGS sequence"/>
</dbReference>
<evidence type="ECO:0000313" key="2">
    <source>
        <dbReference type="EMBL" id="NMG27153.1"/>
    </source>
</evidence>
<dbReference type="RefSeq" id="WP_169120837.1">
    <property type="nucleotide sequence ID" value="NZ_WTVG02000039.1"/>
</dbReference>